<dbReference type="Proteomes" id="UP000053537">
    <property type="component" value="Unassembled WGS sequence"/>
</dbReference>
<accession>A0A091NF14</accession>
<sequence length="93" mass="10185">QCQMLPGTQEGMGWNQPALLSTVSLVNTCIQTGESSKGCYYEIAQGLERDRCFLQSFDCASAAVKISTAPGSDRLFQHCPMENYLTLLNSLIC</sequence>
<evidence type="ECO:0000313" key="1">
    <source>
        <dbReference type="EMBL" id="KFP88066.1"/>
    </source>
</evidence>
<keyword evidence="2" id="KW-1185">Reference proteome</keyword>
<proteinExistence type="predicted"/>
<dbReference type="AlphaFoldDB" id="A0A091NF14"/>
<dbReference type="EMBL" id="KK846585">
    <property type="protein sequence ID" value="KFP88066.1"/>
    <property type="molecule type" value="Genomic_DNA"/>
</dbReference>
<gene>
    <name evidence="1" type="ORF">N310_06320</name>
</gene>
<feature type="non-terminal residue" evidence="1">
    <location>
        <position position="93"/>
    </location>
</feature>
<protein>
    <submittedName>
        <fullName evidence="1">Uncharacterized protein</fullName>
    </submittedName>
</protein>
<organism evidence="1 2">
    <name type="scientific">Acanthisitta chloris</name>
    <name type="common">rifleman</name>
    <dbReference type="NCBI Taxonomy" id="57068"/>
    <lineage>
        <taxon>Eukaryota</taxon>
        <taxon>Metazoa</taxon>
        <taxon>Chordata</taxon>
        <taxon>Craniata</taxon>
        <taxon>Vertebrata</taxon>
        <taxon>Euteleostomi</taxon>
        <taxon>Archelosauria</taxon>
        <taxon>Archosauria</taxon>
        <taxon>Dinosauria</taxon>
        <taxon>Saurischia</taxon>
        <taxon>Theropoda</taxon>
        <taxon>Coelurosauria</taxon>
        <taxon>Aves</taxon>
        <taxon>Neognathae</taxon>
        <taxon>Neoaves</taxon>
        <taxon>Telluraves</taxon>
        <taxon>Australaves</taxon>
        <taxon>Passeriformes</taxon>
        <taxon>Acanthisittidae</taxon>
        <taxon>Acanthisitta</taxon>
    </lineage>
</organism>
<reference evidence="1 2" key="1">
    <citation type="submission" date="2014-04" db="EMBL/GenBank/DDBJ databases">
        <title>Genome evolution of avian class.</title>
        <authorList>
            <person name="Zhang G."/>
            <person name="Li C."/>
        </authorList>
    </citation>
    <scope>NUCLEOTIDE SEQUENCE [LARGE SCALE GENOMIC DNA]</scope>
    <source>
        <strain evidence="1">BGI_N310</strain>
    </source>
</reference>
<evidence type="ECO:0000313" key="2">
    <source>
        <dbReference type="Proteomes" id="UP000053537"/>
    </source>
</evidence>
<name>A0A091NF14_9PASS</name>
<feature type="non-terminal residue" evidence="1">
    <location>
        <position position="1"/>
    </location>
</feature>